<comment type="caution">
    <text evidence="2">The sequence shown here is derived from an EMBL/GenBank/DDBJ whole genome shotgun (WGS) entry which is preliminary data.</text>
</comment>
<dbReference type="InterPro" id="IPR021354">
    <property type="entry name" value="DUF2975"/>
</dbReference>
<keyword evidence="1" id="KW-0472">Membrane</keyword>
<dbReference type="EMBL" id="JAGGLV010000012">
    <property type="protein sequence ID" value="MBP2113589.1"/>
    <property type="molecule type" value="Genomic_DNA"/>
</dbReference>
<evidence type="ECO:0000313" key="3">
    <source>
        <dbReference type="Proteomes" id="UP000773462"/>
    </source>
</evidence>
<dbReference type="Proteomes" id="UP000773462">
    <property type="component" value="Unassembled WGS sequence"/>
</dbReference>
<keyword evidence="3" id="KW-1185">Reference proteome</keyword>
<gene>
    <name evidence="2" type="ORF">J2Z70_003750</name>
</gene>
<sequence length="55" mass="6006">MPLFYLMAEKDDAPGIIVIGMILIFASLVIAVFAAVLQKLLKDAIELKSENDLTV</sequence>
<reference evidence="2 3" key="1">
    <citation type="submission" date="2021-03" db="EMBL/GenBank/DDBJ databases">
        <title>Genomic Encyclopedia of Type Strains, Phase IV (KMG-IV): sequencing the most valuable type-strain genomes for metagenomic binning, comparative biology and taxonomic classification.</title>
        <authorList>
            <person name="Goeker M."/>
        </authorList>
    </citation>
    <scope>NUCLEOTIDE SEQUENCE [LARGE SCALE GENOMIC DNA]</scope>
    <source>
        <strain evidence="2 3">DSM 101953</strain>
    </source>
</reference>
<name>A0ABS4NVY4_9BACL</name>
<protein>
    <recommendedName>
        <fullName evidence="4">DUF2975 domain-containing protein</fullName>
    </recommendedName>
</protein>
<evidence type="ECO:0000313" key="2">
    <source>
        <dbReference type="EMBL" id="MBP2113589.1"/>
    </source>
</evidence>
<keyword evidence="1" id="KW-0812">Transmembrane</keyword>
<evidence type="ECO:0008006" key="4">
    <source>
        <dbReference type="Google" id="ProtNLM"/>
    </source>
</evidence>
<keyword evidence="1" id="KW-1133">Transmembrane helix</keyword>
<proteinExistence type="predicted"/>
<feature type="transmembrane region" description="Helical" evidence="1">
    <location>
        <begin position="15"/>
        <end position="37"/>
    </location>
</feature>
<organism evidence="2 3">
    <name type="scientific">Paenibacillus silagei</name>
    <dbReference type="NCBI Taxonomy" id="1670801"/>
    <lineage>
        <taxon>Bacteria</taxon>
        <taxon>Bacillati</taxon>
        <taxon>Bacillota</taxon>
        <taxon>Bacilli</taxon>
        <taxon>Bacillales</taxon>
        <taxon>Paenibacillaceae</taxon>
        <taxon>Paenibacillus</taxon>
    </lineage>
</organism>
<evidence type="ECO:0000256" key="1">
    <source>
        <dbReference type="SAM" id="Phobius"/>
    </source>
</evidence>
<dbReference type="Pfam" id="PF11188">
    <property type="entry name" value="DUF2975"/>
    <property type="match status" value="1"/>
</dbReference>
<accession>A0ABS4NVY4</accession>